<evidence type="ECO:0000313" key="4">
    <source>
        <dbReference type="Proteomes" id="UP000255297"/>
    </source>
</evidence>
<evidence type="ECO:0000256" key="1">
    <source>
        <dbReference type="ARBA" id="ARBA00022679"/>
    </source>
</evidence>
<dbReference type="Proteomes" id="UP000255297">
    <property type="component" value="Unassembled WGS sequence"/>
</dbReference>
<name>A0A378P2Q2_9GAMM</name>
<dbReference type="EMBL" id="UGPB01000002">
    <property type="protein sequence ID" value="STY78850.1"/>
    <property type="molecule type" value="Genomic_DNA"/>
</dbReference>
<organism evidence="3 4">
    <name type="scientific">Legionella wadsworthii</name>
    <dbReference type="NCBI Taxonomy" id="28088"/>
    <lineage>
        <taxon>Bacteria</taxon>
        <taxon>Pseudomonadati</taxon>
        <taxon>Pseudomonadota</taxon>
        <taxon>Gammaproteobacteria</taxon>
        <taxon>Legionellales</taxon>
        <taxon>Legionellaceae</taxon>
        <taxon>Legionella</taxon>
    </lineage>
</organism>
<feature type="domain" description="Adenylyltransferase AadA C-terminal" evidence="2">
    <location>
        <begin position="25"/>
        <end position="68"/>
    </location>
</feature>
<dbReference type="STRING" id="1122170.GCA_000701265_00134"/>
<protein>
    <submittedName>
        <fullName evidence="3">Streptomycin 3''-adenylyltransferase</fullName>
        <ecNumber evidence="3">2.7.7.47</ecNumber>
    </submittedName>
</protein>
<accession>A0A378P2Q2</accession>
<keyword evidence="4" id="KW-1185">Reference proteome</keyword>
<dbReference type="Pfam" id="PF13427">
    <property type="entry name" value="AadA_C"/>
    <property type="match status" value="1"/>
</dbReference>
<dbReference type="GO" id="GO:0009012">
    <property type="term" value="F:aminoglycoside 3''-adenylyltransferase activity"/>
    <property type="evidence" value="ECO:0007669"/>
    <property type="project" value="UniProtKB-EC"/>
</dbReference>
<dbReference type="EC" id="2.7.7.47" evidence="3"/>
<evidence type="ECO:0000259" key="2">
    <source>
        <dbReference type="Pfam" id="PF13427"/>
    </source>
</evidence>
<dbReference type="InterPro" id="IPR025184">
    <property type="entry name" value="AadA_C"/>
</dbReference>
<sequence>MLDLALIIIQVLLKSHTLMGESPEQLLASVPYSDFTKAMLHDLERLSAELEQDTRNVLLTYARIRSTLDPCALIKLA</sequence>
<keyword evidence="1 3" id="KW-0808">Transferase</keyword>
<reference evidence="3 4" key="1">
    <citation type="submission" date="2018-06" db="EMBL/GenBank/DDBJ databases">
        <authorList>
            <consortium name="Pathogen Informatics"/>
            <person name="Doyle S."/>
        </authorList>
    </citation>
    <scope>NUCLEOTIDE SEQUENCE [LARGE SCALE GENOMIC DNA]</scope>
    <source>
        <strain evidence="3 4">NCTC11532</strain>
    </source>
</reference>
<proteinExistence type="predicted"/>
<gene>
    <name evidence="3" type="primary">ant1_2</name>
    <name evidence="3" type="ORF">NCTC11532_03110</name>
</gene>
<keyword evidence="3" id="KW-0548">Nucleotidyltransferase</keyword>
<dbReference type="AlphaFoldDB" id="A0A378P2Q2"/>
<evidence type="ECO:0000313" key="3">
    <source>
        <dbReference type="EMBL" id="STY78850.1"/>
    </source>
</evidence>
<dbReference type="RefSeq" id="WP_242601921.1">
    <property type="nucleotide sequence ID" value="NZ_CAAAIS010000012.1"/>
</dbReference>